<dbReference type="Gene3D" id="2.30.110.10">
    <property type="entry name" value="Electron Transport, Fmn-binding Protein, Chain A"/>
    <property type="match status" value="1"/>
</dbReference>
<comment type="similarity">
    <text evidence="1 7">Belongs to the pyridoxamine 5'-phosphate oxidase family.</text>
</comment>
<dbReference type="UniPathway" id="UPA01068">
    <property type="reaction ID" value="UER00304"/>
</dbReference>
<evidence type="ECO:0000259" key="11">
    <source>
        <dbReference type="Pfam" id="PF10590"/>
    </source>
</evidence>
<name>A0A4R6Y1V0_9BURK</name>
<comment type="catalytic activity">
    <reaction evidence="7">
        <text>pyridoxamine 5'-phosphate + O2 + H2O = pyridoxal 5'-phosphate + H2O2 + NH4(+)</text>
        <dbReference type="Rhea" id="RHEA:15817"/>
        <dbReference type="ChEBI" id="CHEBI:15377"/>
        <dbReference type="ChEBI" id="CHEBI:15379"/>
        <dbReference type="ChEBI" id="CHEBI:16240"/>
        <dbReference type="ChEBI" id="CHEBI:28938"/>
        <dbReference type="ChEBI" id="CHEBI:58451"/>
        <dbReference type="ChEBI" id="CHEBI:597326"/>
        <dbReference type="EC" id="1.4.3.5"/>
    </reaction>
</comment>
<keyword evidence="13" id="KW-1185">Reference proteome</keyword>
<sequence length="212" mass="24551">MLDLTSLRQDYLNAELSEKDVDANPLYQFAEWFKQAQNAQVPEPNTMTLATVDDNGQPSARIVLIKEARNDGFVWFTNYNSRKGQELINHPKAALLFFWQPLERQVRIEGVVSRVDATESDAYYHSRPTNSKLGAWSSPQSQAIPSRELLESELARYTAEFGENPPRPPHWGGYILKPTYFEFWQGRASRLHDRIAYRLNEHNEWQISRLAP</sequence>
<feature type="binding site" evidence="7 9">
    <location>
        <begin position="76"/>
        <end position="77"/>
    </location>
    <ligand>
        <name>FMN</name>
        <dbReference type="ChEBI" id="CHEBI:58210"/>
    </ligand>
</feature>
<dbReference type="EMBL" id="SNZE01000021">
    <property type="protein sequence ID" value="TDR30391.1"/>
    <property type="molecule type" value="Genomic_DNA"/>
</dbReference>
<evidence type="ECO:0000256" key="4">
    <source>
        <dbReference type="ARBA" id="ARBA00022643"/>
    </source>
</evidence>
<dbReference type="NCBIfam" id="TIGR00558">
    <property type="entry name" value="pdxH"/>
    <property type="match status" value="1"/>
</dbReference>
<feature type="binding site" evidence="7 9">
    <location>
        <begin position="140"/>
        <end position="141"/>
    </location>
    <ligand>
        <name>FMN</name>
        <dbReference type="ChEBI" id="CHEBI:58210"/>
    </ligand>
</feature>
<feature type="binding site" evidence="7 9">
    <location>
        <position position="82"/>
    </location>
    <ligand>
        <name>FMN</name>
        <dbReference type="ChEBI" id="CHEBI:58210"/>
    </ligand>
</feature>
<gene>
    <name evidence="7" type="primary">pdxH</name>
    <name evidence="12" type="ORF">DFR44_1217</name>
</gene>
<organism evidence="12 13">
    <name type="scientific">Hydromonas duriensis</name>
    <dbReference type="NCBI Taxonomy" id="1527608"/>
    <lineage>
        <taxon>Bacteria</taxon>
        <taxon>Pseudomonadati</taxon>
        <taxon>Pseudomonadota</taxon>
        <taxon>Betaproteobacteria</taxon>
        <taxon>Burkholderiales</taxon>
        <taxon>Burkholderiaceae</taxon>
        <taxon>Hydromonas</taxon>
    </lineage>
</organism>
<feature type="binding site" evidence="7 9">
    <location>
        <position position="83"/>
    </location>
    <ligand>
        <name>FMN</name>
        <dbReference type="ChEBI" id="CHEBI:58210"/>
    </ligand>
</feature>
<dbReference type="PROSITE" id="PS01064">
    <property type="entry name" value="PYRIDOX_OXIDASE"/>
    <property type="match status" value="1"/>
</dbReference>
<evidence type="ECO:0000256" key="1">
    <source>
        <dbReference type="ARBA" id="ARBA00007301"/>
    </source>
</evidence>
<reference evidence="12 13" key="1">
    <citation type="submission" date="2019-03" db="EMBL/GenBank/DDBJ databases">
        <title>Genomic Encyclopedia of Type Strains, Phase IV (KMG-IV): sequencing the most valuable type-strain genomes for metagenomic binning, comparative biology and taxonomic classification.</title>
        <authorList>
            <person name="Goeker M."/>
        </authorList>
    </citation>
    <scope>NUCLEOTIDE SEQUENCE [LARGE SCALE GENOMIC DNA]</scope>
    <source>
        <strain evidence="12 13">DSM 102852</strain>
    </source>
</reference>
<feature type="binding site" evidence="7 8">
    <location>
        <position position="66"/>
    </location>
    <ligand>
        <name>substrate</name>
    </ligand>
</feature>
<dbReference type="NCBIfam" id="NF004231">
    <property type="entry name" value="PRK05679.1"/>
    <property type="match status" value="1"/>
</dbReference>
<comment type="function">
    <text evidence="7">Catalyzes the oxidation of either pyridoxine 5'-phosphate (PNP) or pyridoxamine 5'-phosphate (PMP) into pyridoxal 5'-phosphate (PLP).</text>
</comment>
<feature type="binding site" evidence="8">
    <location>
        <begin position="8"/>
        <end position="11"/>
    </location>
    <ligand>
        <name>substrate</name>
    </ligand>
</feature>
<evidence type="ECO:0000256" key="2">
    <source>
        <dbReference type="ARBA" id="ARBA00011738"/>
    </source>
</evidence>
<comment type="caution">
    <text evidence="12">The sequence shown here is derived from an EMBL/GenBank/DDBJ whole genome shotgun (WGS) entry which is preliminary data.</text>
</comment>
<feature type="binding site" evidence="7 9">
    <location>
        <begin position="61"/>
        <end position="66"/>
    </location>
    <ligand>
        <name>FMN</name>
        <dbReference type="ChEBI" id="CHEBI:58210"/>
    </ligand>
</feature>
<dbReference type="PIRSF" id="PIRSF000190">
    <property type="entry name" value="Pyd_amn-ph_oxd"/>
    <property type="match status" value="1"/>
</dbReference>
<dbReference type="GO" id="GO:0008615">
    <property type="term" value="P:pyridoxine biosynthetic process"/>
    <property type="evidence" value="ECO:0007669"/>
    <property type="project" value="UniProtKB-UniRule"/>
</dbReference>
<evidence type="ECO:0000256" key="5">
    <source>
        <dbReference type="ARBA" id="ARBA00023002"/>
    </source>
</evidence>
<dbReference type="EC" id="1.4.3.5" evidence="7"/>
<dbReference type="Pfam" id="PF01243">
    <property type="entry name" value="PNPOx_N"/>
    <property type="match status" value="1"/>
</dbReference>
<feature type="domain" description="Pyridoxamine 5'-phosphate oxidase N-terminal" evidence="10">
    <location>
        <begin position="34"/>
        <end position="156"/>
    </location>
</feature>
<dbReference type="InterPro" id="IPR000659">
    <property type="entry name" value="Pyridox_Oxase"/>
</dbReference>
<comment type="pathway">
    <text evidence="7">Cofactor metabolism; pyridoxal 5'-phosphate salvage; pyridoxal 5'-phosphate from pyridoxine 5'-phosphate: step 1/1.</text>
</comment>
<dbReference type="InterPro" id="IPR019576">
    <property type="entry name" value="Pyridoxamine_oxidase_dimer_C"/>
</dbReference>
<keyword evidence="5 7" id="KW-0560">Oxidoreductase</keyword>
<feature type="domain" description="Pyridoxine 5'-phosphate oxidase dimerisation C-terminal" evidence="11">
    <location>
        <begin position="171"/>
        <end position="212"/>
    </location>
</feature>
<protein>
    <recommendedName>
        <fullName evidence="7">Pyridoxine/pyridoxamine 5'-phosphate oxidase</fullName>
        <ecNumber evidence="7">1.4.3.5</ecNumber>
    </recommendedName>
    <alternativeName>
        <fullName evidence="7">PNP/PMP oxidase</fullName>
        <shortName evidence="7">PNPOx</shortName>
    </alternativeName>
    <alternativeName>
        <fullName evidence="7">Pyridoxal 5'-phosphate synthase</fullName>
    </alternativeName>
</protein>
<comment type="subunit">
    <text evidence="2 7">Homodimer.</text>
</comment>
<comment type="pathway">
    <text evidence="7">Cofactor metabolism; pyridoxal 5'-phosphate salvage; pyridoxal 5'-phosphate from pyridoxamine 5'-phosphate: step 1/1.</text>
</comment>
<evidence type="ECO:0000256" key="3">
    <source>
        <dbReference type="ARBA" id="ARBA00022630"/>
    </source>
</evidence>
<dbReference type="InterPro" id="IPR019740">
    <property type="entry name" value="Pyridox_Oxase_CS"/>
</dbReference>
<evidence type="ECO:0000256" key="7">
    <source>
        <dbReference type="HAMAP-Rule" id="MF_01629"/>
    </source>
</evidence>
<evidence type="ECO:0000256" key="8">
    <source>
        <dbReference type="PIRSR" id="PIRSR000190-1"/>
    </source>
</evidence>
<feature type="binding site" evidence="7 9">
    <location>
        <position position="105"/>
    </location>
    <ligand>
        <name>FMN</name>
        <dbReference type="ChEBI" id="CHEBI:58210"/>
    </ligand>
</feature>
<keyword evidence="6 7" id="KW-0664">Pyridoxine biosynthesis</keyword>
<dbReference type="RefSeq" id="WP_133621158.1">
    <property type="nucleotide sequence ID" value="NZ_SNZE01000021.1"/>
</dbReference>
<feature type="binding site" evidence="7 8">
    <location>
        <position position="123"/>
    </location>
    <ligand>
        <name>substrate</name>
    </ligand>
</feature>
<dbReference type="FunFam" id="2.30.110.10:FF:000020">
    <property type="entry name" value="PNPO isoform 11"/>
    <property type="match status" value="1"/>
</dbReference>
<evidence type="ECO:0000313" key="12">
    <source>
        <dbReference type="EMBL" id="TDR30391.1"/>
    </source>
</evidence>
<feature type="binding site" evidence="7 9">
    <location>
        <position position="194"/>
    </location>
    <ligand>
        <name>FMN</name>
        <dbReference type="ChEBI" id="CHEBI:58210"/>
    </ligand>
</feature>
<keyword evidence="3 7" id="KW-0285">Flavoprotein</keyword>
<evidence type="ECO:0000256" key="6">
    <source>
        <dbReference type="ARBA" id="ARBA00023096"/>
    </source>
</evidence>
<feature type="binding site" evidence="7 8">
    <location>
        <begin position="190"/>
        <end position="192"/>
    </location>
    <ligand>
        <name>substrate</name>
    </ligand>
</feature>
<accession>A0A4R6Y1V0</accession>
<dbReference type="InterPro" id="IPR011576">
    <property type="entry name" value="Pyridox_Oxase_N"/>
</dbReference>
<feature type="binding site" evidence="7 9">
    <location>
        <position position="184"/>
    </location>
    <ligand>
        <name>FMN</name>
        <dbReference type="ChEBI" id="CHEBI:58210"/>
    </ligand>
</feature>
<dbReference type="HAMAP" id="MF_01629">
    <property type="entry name" value="PdxH"/>
    <property type="match status" value="1"/>
</dbReference>
<dbReference type="GO" id="GO:0004733">
    <property type="term" value="F:pyridoxamine phosphate oxidase activity"/>
    <property type="evidence" value="ECO:0007669"/>
    <property type="project" value="UniProtKB-UniRule"/>
</dbReference>
<comment type="cofactor">
    <cofactor evidence="7 9">
        <name>FMN</name>
        <dbReference type="ChEBI" id="CHEBI:58210"/>
    </cofactor>
    <text evidence="7 9">Binds 1 FMN per subunit.</text>
</comment>
<comment type="catalytic activity">
    <reaction evidence="7">
        <text>pyridoxine 5'-phosphate + O2 = pyridoxal 5'-phosphate + H2O2</text>
        <dbReference type="Rhea" id="RHEA:15149"/>
        <dbReference type="ChEBI" id="CHEBI:15379"/>
        <dbReference type="ChEBI" id="CHEBI:16240"/>
        <dbReference type="ChEBI" id="CHEBI:58589"/>
        <dbReference type="ChEBI" id="CHEBI:597326"/>
        <dbReference type="EC" id="1.4.3.5"/>
    </reaction>
</comment>
<dbReference type="AlphaFoldDB" id="A0A4R6Y1V0"/>
<dbReference type="InterPro" id="IPR012349">
    <property type="entry name" value="Split_barrel_FMN-bd"/>
</dbReference>
<dbReference type="PANTHER" id="PTHR10851">
    <property type="entry name" value="PYRIDOXINE-5-PHOSPHATE OXIDASE"/>
    <property type="match status" value="1"/>
</dbReference>
<evidence type="ECO:0000256" key="9">
    <source>
        <dbReference type="PIRSR" id="PIRSR000190-2"/>
    </source>
</evidence>
<dbReference type="GO" id="GO:0010181">
    <property type="term" value="F:FMN binding"/>
    <property type="evidence" value="ECO:0007669"/>
    <property type="project" value="UniProtKB-UniRule"/>
</dbReference>
<feature type="binding site" evidence="7 8">
    <location>
        <position position="131"/>
    </location>
    <ligand>
        <name>substrate</name>
    </ligand>
</feature>
<feature type="binding site" evidence="7 8">
    <location>
        <position position="127"/>
    </location>
    <ligand>
        <name>substrate</name>
    </ligand>
</feature>
<evidence type="ECO:0000313" key="13">
    <source>
        <dbReference type="Proteomes" id="UP000294480"/>
    </source>
</evidence>
<dbReference type="SUPFAM" id="SSF50475">
    <property type="entry name" value="FMN-binding split barrel"/>
    <property type="match status" value="1"/>
</dbReference>
<proteinExistence type="inferred from homology"/>
<evidence type="ECO:0000259" key="10">
    <source>
        <dbReference type="Pfam" id="PF01243"/>
    </source>
</evidence>
<dbReference type="Pfam" id="PF10590">
    <property type="entry name" value="PNP_phzG_C"/>
    <property type="match status" value="1"/>
</dbReference>
<dbReference type="PANTHER" id="PTHR10851:SF0">
    <property type="entry name" value="PYRIDOXINE-5'-PHOSPHATE OXIDASE"/>
    <property type="match status" value="1"/>
</dbReference>
<dbReference type="OrthoDB" id="9780392at2"/>
<dbReference type="Proteomes" id="UP000294480">
    <property type="component" value="Unassembled WGS sequence"/>
</dbReference>
<keyword evidence="4 7" id="KW-0288">FMN</keyword>